<keyword evidence="3" id="KW-1185">Reference proteome</keyword>
<feature type="domain" description="Transcription regulator PadR N-terminal" evidence="1">
    <location>
        <begin position="16"/>
        <end position="83"/>
    </location>
</feature>
<dbReference type="EMBL" id="LDZY01000013">
    <property type="protein sequence ID" value="KLU64539.1"/>
    <property type="molecule type" value="Genomic_DNA"/>
</dbReference>
<accession>A0A0J1FM34</accession>
<dbReference type="PATRIC" id="fig|476652.3.peg.3677"/>
<dbReference type="InterPro" id="IPR005149">
    <property type="entry name" value="Tscrpt_reg_PadR_N"/>
</dbReference>
<protein>
    <submittedName>
        <fullName evidence="2">Transcriptional regulator PadR-like family protein</fullName>
    </submittedName>
</protein>
<comment type="caution">
    <text evidence="2">The sequence shown here is derived from an EMBL/GenBank/DDBJ whole genome shotgun (WGS) entry which is preliminary data.</text>
</comment>
<evidence type="ECO:0000313" key="2">
    <source>
        <dbReference type="EMBL" id="KLU64539.1"/>
    </source>
</evidence>
<reference evidence="2 3" key="1">
    <citation type="submission" date="2015-06" db="EMBL/GenBank/DDBJ databases">
        <title>Draft genome of the moderately acidophilic sulfate reducer Candidatus Desulfosporosinus acididurans strain M1.</title>
        <authorList>
            <person name="Poehlein A."/>
            <person name="Petzsch P."/>
            <person name="Johnson B.D."/>
            <person name="Schloemann M."/>
            <person name="Daniel R."/>
            <person name="Muehling M."/>
        </authorList>
    </citation>
    <scope>NUCLEOTIDE SEQUENCE [LARGE SCALE GENOMIC DNA]</scope>
    <source>
        <strain evidence="2 3">M1</strain>
    </source>
</reference>
<gene>
    <name evidence="2" type="ORF">DEAC_c34850</name>
</gene>
<dbReference type="Proteomes" id="UP000036356">
    <property type="component" value="Unassembled WGS sequence"/>
</dbReference>
<evidence type="ECO:0000259" key="1">
    <source>
        <dbReference type="Pfam" id="PF03551"/>
    </source>
</evidence>
<dbReference type="SUPFAM" id="SSF46785">
    <property type="entry name" value="Winged helix' DNA-binding domain"/>
    <property type="match status" value="1"/>
</dbReference>
<sequence length="106" mass="11879">MRSNELGRFSDASFLILSSLANGPKHGYAMMEDIKLFCGTQLEPGTLYGAISRLEKQGWIEALVTEERRRPYRLTSEGIIALREQVATLEQVSMVGKKRLATLEGF</sequence>
<dbReference type="InterPro" id="IPR052509">
    <property type="entry name" value="Metal_resp_DNA-bind_regulator"/>
</dbReference>
<dbReference type="STRING" id="476652.DEAC_c34850"/>
<evidence type="ECO:0000313" key="3">
    <source>
        <dbReference type="Proteomes" id="UP000036356"/>
    </source>
</evidence>
<dbReference type="Pfam" id="PF03551">
    <property type="entry name" value="PadR"/>
    <property type="match status" value="1"/>
</dbReference>
<dbReference type="PANTHER" id="PTHR33169:SF13">
    <property type="entry name" value="PADR-FAMILY TRANSCRIPTIONAL REGULATOR"/>
    <property type="match status" value="1"/>
</dbReference>
<dbReference type="Gene3D" id="1.10.10.10">
    <property type="entry name" value="Winged helix-like DNA-binding domain superfamily/Winged helix DNA-binding domain"/>
    <property type="match status" value="1"/>
</dbReference>
<dbReference type="RefSeq" id="WP_047811281.1">
    <property type="nucleotide sequence ID" value="NZ_LDZY01000013.1"/>
</dbReference>
<organism evidence="2 3">
    <name type="scientific">Desulfosporosinus acididurans</name>
    <dbReference type="NCBI Taxonomy" id="476652"/>
    <lineage>
        <taxon>Bacteria</taxon>
        <taxon>Bacillati</taxon>
        <taxon>Bacillota</taxon>
        <taxon>Clostridia</taxon>
        <taxon>Eubacteriales</taxon>
        <taxon>Desulfitobacteriaceae</taxon>
        <taxon>Desulfosporosinus</taxon>
    </lineage>
</organism>
<name>A0A0J1FM34_9FIRM</name>
<dbReference type="AlphaFoldDB" id="A0A0J1FM34"/>
<proteinExistence type="predicted"/>
<dbReference type="InterPro" id="IPR036388">
    <property type="entry name" value="WH-like_DNA-bd_sf"/>
</dbReference>
<dbReference type="PANTHER" id="PTHR33169">
    <property type="entry name" value="PADR-FAMILY TRANSCRIPTIONAL REGULATOR"/>
    <property type="match status" value="1"/>
</dbReference>
<dbReference type="InterPro" id="IPR036390">
    <property type="entry name" value="WH_DNA-bd_sf"/>
</dbReference>